<protein>
    <submittedName>
        <fullName evidence="1">Uncharacterized protein</fullName>
    </submittedName>
</protein>
<organism evidence="1">
    <name type="scientific">Enterobacter agglomerans</name>
    <name type="common">Erwinia herbicola</name>
    <name type="synonym">Pantoea agglomerans</name>
    <dbReference type="NCBI Taxonomy" id="549"/>
    <lineage>
        <taxon>Bacteria</taxon>
        <taxon>Pseudomonadati</taxon>
        <taxon>Pseudomonadota</taxon>
        <taxon>Gammaproteobacteria</taxon>
        <taxon>Enterobacterales</taxon>
        <taxon>Erwiniaceae</taxon>
        <taxon>Pantoea</taxon>
        <taxon>Pantoea agglomerans group</taxon>
    </lineage>
</organism>
<dbReference type="AlphaFoldDB" id="A0A6N3AM77"/>
<accession>A0A6N3AM77</accession>
<dbReference type="EMBL" id="CACRUS010000003">
    <property type="protein sequence ID" value="VYT91833.1"/>
    <property type="molecule type" value="Genomic_DNA"/>
</dbReference>
<sequence length="99" mass="11012">MVNSKNCSLLNNRRESGFFMPRSGGANKVHNMIPEDMKQPLPYTKFAEISSFSVANEISLAISSTTELVKDSSSVERLILLKHLRALCDLQLNKLSGLE</sequence>
<name>A0A6N3AM77_ENTAG</name>
<evidence type="ECO:0000313" key="1">
    <source>
        <dbReference type="EMBL" id="VYT91833.1"/>
    </source>
</evidence>
<reference evidence="1" key="1">
    <citation type="submission" date="2019-11" db="EMBL/GenBank/DDBJ databases">
        <authorList>
            <person name="Feng L."/>
        </authorList>
    </citation>
    <scope>NUCLEOTIDE SEQUENCE</scope>
    <source>
        <strain evidence="1">PagglomeransLFYP105</strain>
    </source>
</reference>
<proteinExistence type="predicted"/>
<gene>
    <name evidence="1" type="ORF">PALFYP105_02828</name>
</gene>